<feature type="compositionally biased region" description="Gly residues" evidence="1">
    <location>
        <begin position="174"/>
        <end position="183"/>
    </location>
</feature>
<gene>
    <name evidence="3" type="ORF">RRG08_030045</name>
</gene>
<keyword evidence="4" id="KW-1185">Reference proteome</keyword>
<feature type="transmembrane region" description="Helical" evidence="2">
    <location>
        <begin position="610"/>
        <end position="632"/>
    </location>
</feature>
<comment type="caution">
    <text evidence="3">The sequence shown here is derived from an EMBL/GenBank/DDBJ whole genome shotgun (WGS) entry which is preliminary data.</text>
</comment>
<evidence type="ECO:0000256" key="1">
    <source>
        <dbReference type="SAM" id="MobiDB-lite"/>
    </source>
</evidence>
<sequence length="657" mass="72072">MGQVWTKRTQTDQQVCVVSALERRDVPGEITCGTSSAPLPRITQHASGHLVSDLVSILVLPGRFLVTSATNHVTLVSPWAENDQTEGVATIVLLMDLEDQVTVLTAASSASMTKSHVFFTFASNPYDTSQNNVNGISSSRALGDVFSSDPDNKDINILESLLIIAPSFPEGSATSGGGPGDGVGDANLRRRRAVRTSDMTSKILGPEEDGDQTGNDEKYSLEKRYPDMSNSVLNSVDSISFHVSDGIKDVGHTDKLSSVLRHYNNQNVRDNSLRKFHFLRQHSFHNKSLLFIPEIQTKEGSVISQHVKDLDNLIGSTQNPFKKNHHGQTTRALFHQLPATTDRDSSQYPSSRAESEKPPSPLLFQTQSSENKNKAVSSQIFAQTRGHKVKKGYTGSEVPSSPYQFLSSPISKQTPLLFIPEWDTNSHRYSNQDSAHTSLHSAQMVKNSNLQITSNKLSSVDNHHDNAMASSVDLHRERRAIESFVASDSDVDAIYDIVLLLSVGVHKHAMMHGDIPTPSQFMDAVENLTVQGRMGEISIGQDHQVAYDFKVYDFNVGQGVMEVKLSYHTSGQEEWTLSEDLGIAWPDNHVPSPDECFKQVPGCNDGLGTAYIVAVVVAVTAVLAILLVAAYFGRLYPSVDQGSTVRFEKLSQPLQLD</sequence>
<keyword evidence="2" id="KW-0472">Membrane</keyword>
<accession>A0AAE0XYD7</accession>
<keyword evidence="2" id="KW-0812">Transmembrane</keyword>
<protein>
    <submittedName>
        <fullName evidence="3">Uncharacterized protein</fullName>
    </submittedName>
</protein>
<dbReference type="InterPro" id="IPR028082">
    <property type="entry name" value="Peripla_BP_I"/>
</dbReference>
<name>A0AAE0XYD7_9GAST</name>
<evidence type="ECO:0000313" key="4">
    <source>
        <dbReference type="Proteomes" id="UP001283361"/>
    </source>
</evidence>
<dbReference type="AlphaFoldDB" id="A0AAE0XYD7"/>
<keyword evidence="2" id="KW-1133">Transmembrane helix</keyword>
<dbReference type="SUPFAM" id="SSF53822">
    <property type="entry name" value="Periplasmic binding protein-like I"/>
    <property type="match status" value="1"/>
</dbReference>
<feature type="region of interest" description="Disordered" evidence="1">
    <location>
        <begin position="337"/>
        <end position="378"/>
    </location>
</feature>
<proteinExistence type="predicted"/>
<evidence type="ECO:0000313" key="3">
    <source>
        <dbReference type="EMBL" id="KAK3725817.1"/>
    </source>
</evidence>
<dbReference type="EMBL" id="JAWDGP010007325">
    <property type="protein sequence ID" value="KAK3725817.1"/>
    <property type="molecule type" value="Genomic_DNA"/>
</dbReference>
<dbReference type="Proteomes" id="UP001283361">
    <property type="component" value="Unassembled WGS sequence"/>
</dbReference>
<reference evidence="3" key="1">
    <citation type="journal article" date="2023" name="G3 (Bethesda)">
        <title>A reference genome for the long-term kleptoplast-retaining sea slug Elysia crispata morphotype clarki.</title>
        <authorList>
            <person name="Eastman K.E."/>
            <person name="Pendleton A.L."/>
            <person name="Shaikh M.A."/>
            <person name="Suttiyut T."/>
            <person name="Ogas R."/>
            <person name="Tomko P."/>
            <person name="Gavelis G."/>
            <person name="Widhalm J.R."/>
            <person name="Wisecaver J.H."/>
        </authorList>
    </citation>
    <scope>NUCLEOTIDE SEQUENCE</scope>
    <source>
        <strain evidence="3">ECLA1</strain>
    </source>
</reference>
<organism evidence="3 4">
    <name type="scientific">Elysia crispata</name>
    <name type="common">lettuce slug</name>
    <dbReference type="NCBI Taxonomy" id="231223"/>
    <lineage>
        <taxon>Eukaryota</taxon>
        <taxon>Metazoa</taxon>
        <taxon>Spiralia</taxon>
        <taxon>Lophotrochozoa</taxon>
        <taxon>Mollusca</taxon>
        <taxon>Gastropoda</taxon>
        <taxon>Heterobranchia</taxon>
        <taxon>Euthyneura</taxon>
        <taxon>Panpulmonata</taxon>
        <taxon>Sacoglossa</taxon>
        <taxon>Placobranchoidea</taxon>
        <taxon>Plakobranchidae</taxon>
        <taxon>Elysia</taxon>
    </lineage>
</organism>
<evidence type="ECO:0000256" key="2">
    <source>
        <dbReference type="SAM" id="Phobius"/>
    </source>
</evidence>
<feature type="region of interest" description="Disordered" evidence="1">
    <location>
        <begin position="169"/>
        <end position="218"/>
    </location>
</feature>
<feature type="compositionally biased region" description="Polar residues" evidence="1">
    <location>
        <begin position="363"/>
        <end position="378"/>
    </location>
</feature>